<comment type="caution">
    <text evidence="2">The sequence shown here is derived from an EMBL/GenBank/DDBJ whole genome shotgun (WGS) entry which is preliminary data.</text>
</comment>
<gene>
    <name evidence="2" type="ORF">BN631_01550</name>
</gene>
<dbReference type="AlphaFoldDB" id="R7G7Z4"/>
<name>R7G7Z4_9FIRM</name>
<protein>
    <submittedName>
        <fullName evidence="2">LPXTG-motif cell wall anchor domain protein</fullName>
    </submittedName>
</protein>
<accession>R7G7Z4</accession>
<organism evidence="2 3">
    <name type="scientific">Amedibacillus dolichus CAG:375</name>
    <dbReference type="NCBI Taxonomy" id="1263076"/>
    <lineage>
        <taxon>Bacteria</taxon>
        <taxon>Bacillati</taxon>
        <taxon>Bacillota</taxon>
        <taxon>Erysipelotrichia</taxon>
        <taxon>Erysipelotrichales</taxon>
        <taxon>Erysipelotrichaceae</taxon>
        <taxon>Amedibacillus</taxon>
    </lineage>
</organism>
<sequence length="34" mass="3701">MGTVLFTVVGVGGILAVLYSFMKSNKKNKLNENK</sequence>
<keyword evidence="1" id="KW-1133">Transmembrane helix</keyword>
<proteinExistence type="predicted"/>
<evidence type="ECO:0000256" key="1">
    <source>
        <dbReference type="SAM" id="Phobius"/>
    </source>
</evidence>
<dbReference type="Proteomes" id="UP000018093">
    <property type="component" value="Unassembled WGS sequence"/>
</dbReference>
<keyword evidence="1" id="KW-0812">Transmembrane</keyword>
<reference evidence="2" key="1">
    <citation type="submission" date="2012-11" db="EMBL/GenBank/DDBJ databases">
        <title>Dependencies among metagenomic species, viruses, plasmids and units of genetic variation.</title>
        <authorList>
            <person name="Nielsen H.B."/>
            <person name="Almeida M."/>
            <person name="Juncker A.S."/>
            <person name="Rasmussen S."/>
            <person name="Li J."/>
            <person name="Sunagawa S."/>
            <person name="Plichta D."/>
            <person name="Gautier L."/>
            <person name="Le Chatelier E."/>
            <person name="Peletier E."/>
            <person name="Bonde I."/>
            <person name="Nielsen T."/>
            <person name="Manichanh C."/>
            <person name="Arumugam M."/>
            <person name="Batto J."/>
            <person name="Santos M.B.Q.D."/>
            <person name="Blom N."/>
            <person name="Borruel N."/>
            <person name="Burgdorf K.S."/>
            <person name="Boumezbeur F."/>
            <person name="Casellas F."/>
            <person name="Dore J."/>
            <person name="Guarner F."/>
            <person name="Hansen T."/>
            <person name="Hildebrand F."/>
            <person name="Kaas R.S."/>
            <person name="Kennedy S."/>
            <person name="Kristiansen K."/>
            <person name="Kultima J.R."/>
            <person name="Leonard P."/>
            <person name="Levenez F."/>
            <person name="Lund O."/>
            <person name="Moumen B."/>
            <person name="Le Paslier D."/>
            <person name="Pons N."/>
            <person name="Pedersen O."/>
            <person name="Prifti E."/>
            <person name="Qin J."/>
            <person name="Raes J."/>
            <person name="Tap J."/>
            <person name="Tims S."/>
            <person name="Ussery D.W."/>
            <person name="Yamada T."/>
            <person name="MetaHit consortium"/>
            <person name="Renault P."/>
            <person name="Sicheritz-Ponten T."/>
            <person name="Bork P."/>
            <person name="Wang J."/>
            <person name="Brunak S."/>
            <person name="Ehrlich S.D."/>
        </authorList>
    </citation>
    <scope>NUCLEOTIDE SEQUENCE [LARGE SCALE GENOMIC DNA]</scope>
</reference>
<keyword evidence="1" id="KW-0472">Membrane</keyword>
<dbReference type="EMBL" id="CBIN010000191">
    <property type="protein sequence ID" value="CDE23081.1"/>
    <property type="molecule type" value="Genomic_DNA"/>
</dbReference>
<evidence type="ECO:0000313" key="3">
    <source>
        <dbReference type="Proteomes" id="UP000018093"/>
    </source>
</evidence>
<feature type="transmembrane region" description="Helical" evidence="1">
    <location>
        <begin position="6"/>
        <end position="22"/>
    </location>
</feature>
<evidence type="ECO:0000313" key="2">
    <source>
        <dbReference type="EMBL" id="CDE23081.1"/>
    </source>
</evidence>